<evidence type="ECO:0000256" key="1">
    <source>
        <dbReference type="ARBA" id="ARBA00004370"/>
    </source>
</evidence>
<dbReference type="SUPFAM" id="SSF53822">
    <property type="entry name" value="Periplasmic binding protein-like I"/>
    <property type="match status" value="1"/>
</dbReference>
<dbReference type="GO" id="GO:0016020">
    <property type="term" value="C:membrane"/>
    <property type="evidence" value="ECO:0007669"/>
    <property type="project" value="UniProtKB-SubCell"/>
</dbReference>
<dbReference type="Gene3D" id="3.40.50.2300">
    <property type="match status" value="2"/>
</dbReference>
<name>A0AAE0CNE6_9ROSI</name>
<evidence type="ECO:0000256" key="3">
    <source>
        <dbReference type="ARBA" id="ARBA00022989"/>
    </source>
</evidence>
<dbReference type="EMBL" id="JANJYI010000003">
    <property type="protein sequence ID" value="KAK2657655.1"/>
    <property type="molecule type" value="Genomic_DNA"/>
</dbReference>
<dbReference type="InterPro" id="IPR015683">
    <property type="entry name" value="Ionotropic_Glu_rcpt"/>
</dbReference>
<keyword evidence="7" id="KW-1185">Reference proteome</keyword>
<organism evidence="6 7">
    <name type="scientific">Dipteronia dyeriana</name>
    <dbReference type="NCBI Taxonomy" id="168575"/>
    <lineage>
        <taxon>Eukaryota</taxon>
        <taxon>Viridiplantae</taxon>
        <taxon>Streptophyta</taxon>
        <taxon>Embryophyta</taxon>
        <taxon>Tracheophyta</taxon>
        <taxon>Spermatophyta</taxon>
        <taxon>Magnoliopsida</taxon>
        <taxon>eudicotyledons</taxon>
        <taxon>Gunneridae</taxon>
        <taxon>Pentapetalae</taxon>
        <taxon>rosids</taxon>
        <taxon>malvids</taxon>
        <taxon>Sapindales</taxon>
        <taxon>Sapindaceae</taxon>
        <taxon>Hippocastanoideae</taxon>
        <taxon>Acereae</taxon>
        <taxon>Dipteronia</taxon>
    </lineage>
</organism>
<evidence type="ECO:0000259" key="5">
    <source>
        <dbReference type="Pfam" id="PF01094"/>
    </source>
</evidence>
<dbReference type="InterPro" id="IPR001828">
    <property type="entry name" value="ANF_lig-bd_rcpt"/>
</dbReference>
<accession>A0AAE0CNE6</accession>
<comment type="subcellular location">
    <subcellularLocation>
        <location evidence="1">Membrane</location>
    </subcellularLocation>
</comment>
<evidence type="ECO:0000313" key="7">
    <source>
        <dbReference type="Proteomes" id="UP001280121"/>
    </source>
</evidence>
<evidence type="ECO:0000256" key="4">
    <source>
        <dbReference type="ARBA" id="ARBA00023136"/>
    </source>
</evidence>
<protein>
    <recommendedName>
        <fullName evidence="5">Receptor ligand binding region domain-containing protein</fullName>
    </recommendedName>
</protein>
<sequence length="103" mass="11218">MSICNGGNLLLHNILQVNNMTGLTGPIMFNSDGNLMNPAYKIINVVGTASEMIGFWSNYSGLSVLPPEVLYTKPPNRSSSSQRLYSVVWPGETTKKPLRMGVS</sequence>
<dbReference type="AlphaFoldDB" id="A0AAE0CNE6"/>
<comment type="caution">
    <text evidence="6">The sequence shown here is derived from an EMBL/GenBank/DDBJ whole genome shotgun (WGS) entry which is preliminary data.</text>
</comment>
<dbReference type="Pfam" id="PF01094">
    <property type="entry name" value="ANF_receptor"/>
    <property type="match status" value="1"/>
</dbReference>
<dbReference type="Proteomes" id="UP001280121">
    <property type="component" value="Unassembled WGS sequence"/>
</dbReference>
<reference evidence="6" key="1">
    <citation type="journal article" date="2023" name="Plant J.">
        <title>Genome sequences and population genomics provide insights into the demographic history, inbreeding, and mutation load of two 'living fossil' tree species of Dipteronia.</title>
        <authorList>
            <person name="Feng Y."/>
            <person name="Comes H.P."/>
            <person name="Chen J."/>
            <person name="Zhu S."/>
            <person name="Lu R."/>
            <person name="Zhang X."/>
            <person name="Li P."/>
            <person name="Qiu J."/>
            <person name="Olsen K.M."/>
            <person name="Qiu Y."/>
        </authorList>
    </citation>
    <scope>NUCLEOTIDE SEQUENCE</scope>
    <source>
        <strain evidence="6">KIB01</strain>
    </source>
</reference>
<dbReference type="PANTHER" id="PTHR34836:SF7">
    <property type="entry name" value="RECEPTOR LIGAND BINDING REGION DOMAIN-CONTAINING PROTEIN"/>
    <property type="match status" value="1"/>
</dbReference>
<dbReference type="PANTHER" id="PTHR34836">
    <property type="entry name" value="OS06G0188250 PROTEIN"/>
    <property type="match status" value="1"/>
</dbReference>
<dbReference type="InterPro" id="IPR028082">
    <property type="entry name" value="Peripla_BP_I"/>
</dbReference>
<keyword evidence="2" id="KW-0812">Transmembrane</keyword>
<proteinExistence type="predicted"/>
<evidence type="ECO:0000256" key="2">
    <source>
        <dbReference type="ARBA" id="ARBA00022692"/>
    </source>
</evidence>
<feature type="domain" description="Receptor ligand binding region" evidence="5">
    <location>
        <begin position="3"/>
        <end position="47"/>
    </location>
</feature>
<evidence type="ECO:0000313" key="6">
    <source>
        <dbReference type="EMBL" id="KAK2657655.1"/>
    </source>
</evidence>
<gene>
    <name evidence="6" type="ORF">Ddye_010707</name>
</gene>
<keyword evidence="3" id="KW-1133">Transmembrane helix</keyword>
<keyword evidence="4" id="KW-0472">Membrane</keyword>